<keyword evidence="2" id="KW-1185">Reference proteome</keyword>
<proteinExistence type="predicted"/>
<sequence>MSGCRQEPLGIWHKDEGEAPRHRCCQHHVKQRCQGAYELRKQERERHWVEGRGVPYKVGGGELAELMARERKGER</sequence>
<reference evidence="1 2" key="1">
    <citation type="submission" date="2019-05" db="EMBL/GenBank/DDBJ databases">
        <title>Another draft genome of Portunus trituberculatus and its Hox gene families provides insights of decapod evolution.</title>
        <authorList>
            <person name="Jeong J.-H."/>
            <person name="Song I."/>
            <person name="Kim S."/>
            <person name="Choi T."/>
            <person name="Kim D."/>
            <person name="Ryu S."/>
            <person name="Kim W."/>
        </authorList>
    </citation>
    <scope>NUCLEOTIDE SEQUENCE [LARGE SCALE GENOMIC DNA]</scope>
    <source>
        <tissue evidence="1">Muscle</tissue>
    </source>
</reference>
<dbReference type="Proteomes" id="UP000324222">
    <property type="component" value="Unassembled WGS sequence"/>
</dbReference>
<evidence type="ECO:0000313" key="2">
    <source>
        <dbReference type="Proteomes" id="UP000324222"/>
    </source>
</evidence>
<gene>
    <name evidence="1" type="ORF">E2C01_083752</name>
</gene>
<name>A0A5B7ITA0_PORTR</name>
<dbReference type="EMBL" id="VSRR010079091">
    <property type="protein sequence ID" value="MPC88831.1"/>
    <property type="molecule type" value="Genomic_DNA"/>
</dbReference>
<comment type="caution">
    <text evidence="1">The sequence shown here is derived from an EMBL/GenBank/DDBJ whole genome shotgun (WGS) entry which is preliminary data.</text>
</comment>
<accession>A0A5B7ITA0</accession>
<organism evidence="1 2">
    <name type="scientific">Portunus trituberculatus</name>
    <name type="common">Swimming crab</name>
    <name type="synonym">Neptunus trituberculatus</name>
    <dbReference type="NCBI Taxonomy" id="210409"/>
    <lineage>
        <taxon>Eukaryota</taxon>
        <taxon>Metazoa</taxon>
        <taxon>Ecdysozoa</taxon>
        <taxon>Arthropoda</taxon>
        <taxon>Crustacea</taxon>
        <taxon>Multicrustacea</taxon>
        <taxon>Malacostraca</taxon>
        <taxon>Eumalacostraca</taxon>
        <taxon>Eucarida</taxon>
        <taxon>Decapoda</taxon>
        <taxon>Pleocyemata</taxon>
        <taxon>Brachyura</taxon>
        <taxon>Eubrachyura</taxon>
        <taxon>Portunoidea</taxon>
        <taxon>Portunidae</taxon>
        <taxon>Portuninae</taxon>
        <taxon>Portunus</taxon>
    </lineage>
</organism>
<evidence type="ECO:0000313" key="1">
    <source>
        <dbReference type="EMBL" id="MPC88831.1"/>
    </source>
</evidence>
<dbReference type="AlphaFoldDB" id="A0A5B7ITA0"/>
<protein>
    <submittedName>
        <fullName evidence="1">Uncharacterized protein</fullName>
    </submittedName>
</protein>